<keyword evidence="3" id="KW-1185">Reference proteome</keyword>
<proteinExistence type="predicted"/>
<dbReference type="AlphaFoldDB" id="A0A803M735"/>
<reference evidence="2" key="1">
    <citation type="journal article" date="2017" name="Nature">
        <title>The genome of Chenopodium quinoa.</title>
        <authorList>
            <person name="Jarvis D.E."/>
            <person name="Ho Y.S."/>
            <person name="Lightfoot D.J."/>
            <person name="Schmoeckel S.M."/>
            <person name="Li B."/>
            <person name="Borm T.J.A."/>
            <person name="Ohyanagi H."/>
            <person name="Mineta K."/>
            <person name="Michell C.T."/>
            <person name="Saber N."/>
            <person name="Kharbatia N.M."/>
            <person name="Rupper R.R."/>
            <person name="Sharp A.R."/>
            <person name="Dally N."/>
            <person name="Boughton B.A."/>
            <person name="Woo Y.H."/>
            <person name="Gao G."/>
            <person name="Schijlen E.G.W.M."/>
            <person name="Guo X."/>
            <person name="Momin A.A."/>
            <person name="Negrao S."/>
            <person name="Al-Babili S."/>
            <person name="Gehring C."/>
            <person name="Roessner U."/>
            <person name="Jung C."/>
            <person name="Murphy K."/>
            <person name="Arold S.T."/>
            <person name="Gojobori T."/>
            <person name="van der Linden C.G."/>
            <person name="van Loo E.N."/>
            <person name="Jellen E.N."/>
            <person name="Maughan P.J."/>
            <person name="Tester M."/>
        </authorList>
    </citation>
    <scope>NUCLEOTIDE SEQUENCE [LARGE SCALE GENOMIC DNA]</scope>
    <source>
        <strain evidence="2">cv. PI 614886</strain>
    </source>
</reference>
<name>A0A803M735_CHEQI</name>
<organism evidence="2 3">
    <name type="scientific">Chenopodium quinoa</name>
    <name type="common">Quinoa</name>
    <dbReference type="NCBI Taxonomy" id="63459"/>
    <lineage>
        <taxon>Eukaryota</taxon>
        <taxon>Viridiplantae</taxon>
        <taxon>Streptophyta</taxon>
        <taxon>Embryophyta</taxon>
        <taxon>Tracheophyta</taxon>
        <taxon>Spermatophyta</taxon>
        <taxon>Magnoliopsida</taxon>
        <taxon>eudicotyledons</taxon>
        <taxon>Gunneridae</taxon>
        <taxon>Pentapetalae</taxon>
        <taxon>Caryophyllales</taxon>
        <taxon>Chenopodiaceae</taxon>
        <taxon>Chenopodioideae</taxon>
        <taxon>Atripliceae</taxon>
        <taxon>Chenopodium</taxon>
    </lineage>
</organism>
<feature type="region of interest" description="Disordered" evidence="1">
    <location>
        <begin position="32"/>
        <end position="59"/>
    </location>
</feature>
<accession>A0A803M735</accession>
<evidence type="ECO:0000256" key="1">
    <source>
        <dbReference type="SAM" id="MobiDB-lite"/>
    </source>
</evidence>
<dbReference type="OMA" id="AKPHHQQ"/>
<reference evidence="2" key="2">
    <citation type="submission" date="2021-03" db="UniProtKB">
        <authorList>
            <consortium name="EnsemblPlants"/>
        </authorList>
    </citation>
    <scope>IDENTIFICATION</scope>
</reference>
<evidence type="ECO:0000313" key="3">
    <source>
        <dbReference type="Proteomes" id="UP000596660"/>
    </source>
</evidence>
<dbReference type="Gramene" id="AUR62024258-RA">
    <property type="protein sequence ID" value="AUR62024258-RA:cds"/>
    <property type="gene ID" value="AUR62024258"/>
</dbReference>
<sequence>MSSSTKRCKVVRTESILDEYKIYFSHVLSPFKKKKKQPNAERKSAANGPQHQQRYGGNRVTEYRYENVDDEADKFIRKKQQKFELSLWKY</sequence>
<evidence type="ECO:0000313" key="2">
    <source>
        <dbReference type="EnsemblPlants" id="AUR62024258-RA:cds"/>
    </source>
</evidence>
<dbReference type="SMR" id="A0A803M735"/>
<dbReference type="Proteomes" id="UP000596660">
    <property type="component" value="Unplaced"/>
</dbReference>
<protein>
    <submittedName>
        <fullName evidence="2">Uncharacterized protein</fullName>
    </submittedName>
</protein>
<dbReference type="EnsemblPlants" id="AUR62024258-RA">
    <property type="protein sequence ID" value="AUR62024258-RA:cds"/>
    <property type="gene ID" value="AUR62024258"/>
</dbReference>